<dbReference type="EMBL" id="AOME01000001">
    <property type="protein sequence ID" value="EMA56019.1"/>
    <property type="molecule type" value="Genomic_DNA"/>
</dbReference>
<dbReference type="GO" id="GO:0006281">
    <property type="term" value="P:DNA repair"/>
    <property type="evidence" value="ECO:0007669"/>
    <property type="project" value="UniProtKB-KW"/>
</dbReference>
<evidence type="ECO:0000256" key="4">
    <source>
        <dbReference type="SAM" id="Phobius"/>
    </source>
</evidence>
<dbReference type="SUPFAM" id="SSF47781">
    <property type="entry name" value="RuvA domain 2-like"/>
    <property type="match status" value="1"/>
</dbReference>
<keyword evidence="1" id="KW-0227">DNA damage</keyword>
<keyword evidence="4" id="KW-0472">Membrane</keyword>
<organism evidence="6 7">
    <name type="scientific">Halococcus salifodinae DSM 8989</name>
    <dbReference type="NCBI Taxonomy" id="1227456"/>
    <lineage>
        <taxon>Archaea</taxon>
        <taxon>Methanobacteriati</taxon>
        <taxon>Methanobacteriota</taxon>
        <taxon>Stenosarchaea group</taxon>
        <taxon>Halobacteria</taxon>
        <taxon>Halobacteriales</taxon>
        <taxon>Halococcaceae</taxon>
        <taxon>Halococcus</taxon>
    </lineage>
</organism>
<proteinExistence type="predicted"/>
<dbReference type="Pfam" id="PF12826">
    <property type="entry name" value="HHH_2"/>
    <property type="match status" value="1"/>
</dbReference>
<dbReference type="Gene3D" id="1.10.150.20">
    <property type="entry name" value="5' to 3' exonuclease, C-terminal subdomain"/>
    <property type="match status" value="1"/>
</dbReference>
<evidence type="ECO:0000256" key="1">
    <source>
        <dbReference type="ARBA" id="ARBA00022763"/>
    </source>
</evidence>
<comment type="caution">
    <text evidence="6">The sequence shown here is derived from an EMBL/GenBank/DDBJ whole genome shotgun (WGS) entry which is preliminary data.</text>
</comment>
<keyword evidence="2" id="KW-0234">DNA repair</keyword>
<evidence type="ECO:0000256" key="2">
    <source>
        <dbReference type="ARBA" id="ARBA00023204"/>
    </source>
</evidence>
<name>M0NG17_9EURY</name>
<dbReference type="RefSeq" id="WP_005038512.1">
    <property type="nucleotide sequence ID" value="NZ_AOME01000001.1"/>
</dbReference>
<dbReference type="STRING" id="1227456.C450_00005"/>
<keyword evidence="4" id="KW-0812">Transmembrane</keyword>
<keyword evidence="7" id="KW-1185">Reference proteome</keyword>
<sequence>MKEVILQTIYVILVLLAGFGLGLGYVGGTDVVGLCILAAVVIVIAVGFLRIPPARERSDGTIYDVDAARQAYTDGKISLEEMERRVNIALDPQAKELRKRVEDVNGVGPEISAVLSAEYNTTEELANTTQSDLERIYGIGPNTAYAIKQRFSSAQSTVSPEKNTCSSQKEE</sequence>
<dbReference type="Proteomes" id="UP000011625">
    <property type="component" value="Unassembled WGS sequence"/>
</dbReference>
<evidence type="ECO:0000256" key="3">
    <source>
        <dbReference type="SAM" id="MobiDB-lite"/>
    </source>
</evidence>
<keyword evidence="4" id="KW-1133">Transmembrane helix</keyword>
<feature type="transmembrane region" description="Helical" evidence="4">
    <location>
        <begin position="7"/>
        <end position="25"/>
    </location>
</feature>
<protein>
    <recommendedName>
        <fullName evidence="5">DisA/LigA helix-hairpin-helix motif domain-containing protein</fullName>
    </recommendedName>
</protein>
<evidence type="ECO:0000313" key="6">
    <source>
        <dbReference type="EMBL" id="EMA56019.1"/>
    </source>
</evidence>
<dbReference type="InterPro" id="IPR041663">
    <property type="entry name" value="DisA/LigA_HHH"/>
</dbReference>
<gene>
    <name evidence="6" type="ORF">C450_00005</name>
</gene>
<dbReference type="InterPro" id="IPR010994">
    <property type="entry name" value="RuvA_2-like"/>
</dbReference>
<evidence type="ECO:0000313" key="7">
    <source>
        <dbReference type="Proteomes" id="UP000011625"/>
    </source>
</evidence>
<dbReference type="AlphaFoldDB" id="M0NG17"/>
<accession>M0NG17</accession>
<evidence type="ECO:0000259" key="5">
    <source>
        <dbReference type="Pfam" id="PF12826"/>
    </source>
</evidence>
<feature type="transmembrane region" description="Helical" evidence="4">
    <location>
        <begin position="31"/>
        <end position="49"/>
    </location>
</feature>
<feature type="domain" description="DisA/LigA helix-hairpin-helix motif" evidence="5">
    <location>
        <begin position="106"/>
        <end position="154"/>
    </location>
</feature>
<reference evidence="6 7" key="1">
    <citation type="journal article" date="2014" name="PLoS Genet.">
        <title>Phylogenetically driven sequencing of extremely halophilic archaea reveals strategies for static and dynamic osmo-response.</title>
        <authorList>
            <person name="Becker E.A."/>
            <person name="Seitzer P.M."/>
            <person name="Tritt A."/>
            <person name="Larsen D."/>
            <person name="Krusor M."/>
            <person name="Yao A.I."/>
            <person name="Wu D."/>
            <person name="Madern D."/>
            <person name="Eisen J.A."/>
            <person name="Darling A.E."/>
            <person name="Facciotti M.T."/>
        </authorList>
    </citation>
    <scope>NUCLEOTIDE SEQUENCE [LARGE SCALE GENOMIC DNA]</scope>
    <source>
        <strain evidence="6 7">DSM 8989</strain>
    </source>
</reference>
<feature type="region of interest" description="Disordered" evidence="3">
    <location>
        <begin position="151"/>
        <end position="171"/>
    </location>
</feature>